<feature type="coiled-coil region" evidence="5">
    <location>
        <begin position="93"/>
        <end position="128"/>
    </location>
</feature>
<dbReference type="AlphaFoldDB" id="A0A914DIQ4"/>
<dbReference type="GO" id="GO:0007017">
    <property type="term" value="P:microtubule-based process"/>
    <property type="evidence" value="ECO:0007669"/>
    <property type="project" value="InterPro"/>
</dbReference>
<dbReference type="InterPro" id="IPR028133">
    <property type="entry name" value="Dynamitin"/>
</dbReference>
<dbReference type="GO" id="GO:0030286">
    <property type="term" value="C:dynein complex"/>
    <property type="evidence" value="ECO:0007669"/>
    <property type="project" value="UniProtKB-KW"/>
</dbReference>
<evidence type="ECO:0000256" key="5">
    <source>
        <dbReference type="SAM" id="Coils"/>
    </source>
</evidence>
<proteinExistence type="inferred from homology"/>
<evidence type="ECO:0000256" key="6">
    <source>
        <dbReference type="SAM" id="MobiDB-lite"/>
    </source>
</evidence>
<dbReference type="WBParaSite" id="ACRNAN_scaffold2630.g22638.t1">
    <property type="protein sequence ID" value="ACRNAN_scaffold2630.g22638.t1"/>
    <property type="gene ID" value="ACRNAN_scaffold2630.g22638"/>
</dbReference>
<name>A0A914DIQ4_9BILA</name>
<evidence type="ECO:0000256" key="1">
    <source>
        <dbReference type="ARBA" id="ARBA00004496"/>
    </source>
</evidence>
<evidence type="ECO:0000256" key="3">
    <source>
        <dbReference type="ARBA" id="ARBA00022490"/>
    </source>
</evidence>
<protein>
    <submittedName>
        <fullName evidence="8">Dynactin subunit 2</fullName>
    </submittedName>
</protein>
<keyword evidence="5" id="KW-0175">Coiled coil</keyword>
<keyword evidence="4" id="KW-0243">Dynein</keyword>
<dbReference type="PANTHER" id="PTHR15346">
    <property type="entry name" value="DYNACTIN SUBUNIT"/>
    <property type="match status" value="1"/>
</dbReference>
<dbReference type="GO" id="GO:0005737">
    <property type="term" value="C:cytoplasm"/>
    <property type="evidence" value="ECO:0007669"/>
    <property type="project" value="UniProtKB-SubCell"/>
</dbReference>
<dbReference type="GO" id="GO:0005869">
    <property type="term" value="C:dynactin complex"/>
    <property type="evidence" value="ECO:0007669"/>
    <property type="project" value="InterPro"/>
</dbReference>
<dbReference type="Proteomes" id="UP000887540">
    <property type="component" value="Unplaced"/>
</dbReference>
<evidence type="ECO:0000256" key="2">
    <source>
        <dbReference type="ARBA" id="ARBA00006176"/>
    </source>
</evidence>
<sequence length="337" mass="38575">MSVQKEDVYETEDVVIDEGAPLEERFDNPEVEKIHVDVEGALKKFGGRMISSKNVDFSDSVVNRRRRGYGGGQYVIEVVGPEYDEPETLEQKYNRLHCELNELMEAVLKEKENQSEKTSITKSDLEELNDVLKAAQVKRTAKEPTANVPKESNTKLLPTKSHPVGDLANLEARIQRIEKMLKSDNPDSENLGNTTFSEAVEDLRMRVDALNPIYLDNLESKLNNVLTKLSQVDDKRNERSDVQFEERVNKLYEMVSKWDTQCSNLPSIVKRMHSLATLHEQAENWSSKLNEMVGIKSQILKKIENDRVTLVQLRQDSFKVLEELTTKIANLEKVVKK</sequence>
<keyword evidence="7" id="KW-1185">Reference proteome</keyword>
<evidence type="ECO:0000313" key="7">
    <source>
        <dbReference type="Proteomes" id="UP000887540"/>
    </source>
</evidence>
<evidence type="ECO:0000313" key="8">
    <source>
        <dbReference type="WBParaSite" id="ACRNAN_scaffold2630.g22638.t1"/>
    </source>
</evidence>
<organism evidence="7 8">
    <name type="scientific">Acrobeloides nanus</name>
    <dbReference type="NCBI Taxonomy" id="290746"/>
    <lineage>
        <taxon>Eukaryota</taxon>
        <taxon>Metazoa</taxon>
        <taxon>Ecdysozoa</taxon>
        <taxon>Nematoda</taxon>
        <taxon>Chromadorea</taxon>
        <taxon>Rhabditida</taxon>
        <taxon>Tylenchina</taxon>
        <taxon>Cephalobomorpha</taxon>
        <taxon>Cephaloboidea</taxon>
        <taxon>Cephalobidae</taxon>
        <taxon>Acrobeloides</taxon>
    </lineage>
</organism>
<evidence type="ECO:0000256" key="4">
    <source>
        <dbReference type="ARBA" id="ARBA00023017"/>
    </source>
</evidence>
<keyword evidence="3" id="KW-0963">Cytoplasm</keyword>
<feature type="region of interest" description="Disordered" evidence="6">
    <location>
        <begin position="138"/>
        <end position="163"/>
    </location>
</feature>
<comment type="similarity">
    <text evidence="2">Belongs to the dynactin subunit 2 family.</text>
</comment>
<dbReference type="Pfam" id="PF04912">
    <property type="entry name" value="Dynamitin"/>
    <property type="match status" value="2"/>
</dbReference>
<comment type="subcellular location">
    <subcellularLocation>
        <location evidence="1">Cytoplasm</location>
    </subcellularLocation>
</comment>
<reference evidence="8" key="1">
    <citation type="submission" date="2022-11" db="UniProtKB">
        <authorList>
            <consortium name="WormBaseParasite"/>
        </authorList>
    </citation>
    <scope>IDENTIFICATION</scope>
</reference>
<accession>A0A914DIQ4</accession>